<proteinExistence type="predicted"/>
<keyword evidence="1" id="KW-1133">Transmembrane helix</keyword>
<evidence type="ECO:0000313" key="2">
    <source>
        <dbReference type="EMBL" id="EOQ17199.1"/>
    </source>
</evidence>
<name>A0A9W5R9Q2_BACCE</name>
<reference evidence="2 3" key="1">
    <citation type="submission" date="2012-12" db="EMBL/GenBank/DDBJ databases">
        <title>The Genome Sequence of Bacillus cereus VD184.</title>
        <authorList>
            <consortium name="The Broad Institute Genome Sequencing Platform"/>
            <consortium name="The Broad Institute Genome Sequencing Center for Infectious Disease"/>
            <person name="Feldgarden M."/>
            <person name="Van der Auwera G.A."/>
            <person name="Mahillon J."/>
            <person name="Duprez V."/>
            <person name="Timmery S."/>
            <person name="Mattelet C."/>
            <person name="Dierick K."/>
            <person name="Sun M."/>
            <person name="Yu Z."/>
            <person name="Zhu L."/>
            <person name="Hu X."/>
            <person name="Shank E.B."/>
            <person name="Swiecicka I."/>
            <person name="Hansen B.M."/>
            <person name="Andrup L."/>
            <person name="Walker B."/>
            <person name="Young S.K."/>
            <person name="Zeng Q."/>
            <person name="Gargeya S."/>
            <person name="Fitzgerald M."/>
            <person name="Haas B."/>
            <person name="Abouelleil A."/>
            <person name="Alvarado L."/>
            <person name="Arachchi H.M."/>
            <person name="Berlin A.M."/>
            <person name="Chapman S.B."/>
            <person name="Dewar J."/>
            <person name="Goldberg J."/>
            <person name="Griggs A."/>
            <person name="Gujja S."/>
            <person name="Hansen M."/>
            <person name="Howarth C."/>
            <person name="Imamovic A."/>
            <person name="Larimer J."/>
            <person name="McCowan C."/>
            <person name="Murphy C."/>
            <person name="Neiman D."/>
            <person name="Pearson M."/>
            <person name="Priest M."/>
            <person name="Roberts A."/>
            <person name="Saif S."/>
            <person name="Shea T."/>
            <person name="Sisk P."/>
            <person name="Sykes S."/>
            <person name="Wortman J."/>
            <person name="Nusbaum C."/>
            <person name="Birren B."/>
        </authorList>
    </citation>
    <scope>NUCLEOTIDE SEQUENCE [LARGE SCALE GENOMIC DNA]</scope>
    <source>
        <strain evidence="2 3">VD184</strain>
    </source>
</reference>
<feature type="transmembrane region" description="Helical" evidence="1">
    <location>
        <begin position="37"/>
        <end position="59"/>
    </location>
</feature>
<feature type="transmembrane region" description="Helical" evidence="1">
    <location>
        <begin position="119"/>
        <end position="137"/>
    </location>
</feature>
<feature type="transmembrane region" description="Helical" evidence="1">
    <location>
        <begin position="71"/>
        <end position="99"/>
    </location>
</feature>
<feature type="transmembrane region" description="Helical" evidence="1">
    <location>
        <begin position="171"/>
        <end position="191"/>
    </location>
</feature>
<feature type="transmembrane region" description="Helical" evidence="1">
    <location>
        <begin position="5"/>
        <end position="22"/>
    </location>
</feature>
<feature type="transmembrane region" description="Helical" evidence="1">
    <location>
        <begin position="203"/>
        <end position="222"/>
    </location>
</feature>
<comment type="caution">
    <text evidence="2">The sequence shown here is derived from an EMBL/GenBank/DDBJ whole genome shotgun (WGS) entry which is preliminary data.</text>
</comment>
<keyword evidence="1" id="KW-0472">Membrane</keyword>
<dbReference type="EMBL" id="AHFK01000030">
    <property type="protein sequence ID" value="EOQ17199.1"/>
    <property type="molecule type" value="Genomic_DNA"/>
</dbReference>
<dbReference type="RefSeq" id="WP_016122128.1">
    <property type="nucleotide sequence ID" value="NZ_KB976825.1"/>
</dbReference>
<protein>
    <submittedName>
        <fullName evidence="2">Uncharacterized protein</fullName>
    </submittedName>
</protein>
<evidence type="ECO:0000256" key="1">
    <source>
        <dbReference type="SAM" id="Phobius"/>
    </source>
</evidence>
<gene>
    <name evidence="2" type="ORF">IKC_01937</name>
</gene>
<sequence>MVAKIIGKVFGIIFIAMAYWLVRDLSFSGENLLNNILQVWFGYFIAYIGIGLLFSGMLEKSKVFSFIYRKVLVLPFIGFIYFQYIITPIITVIMFLVIYFLPSMWILKLGETHAIIEQYSQGIIYIISLLSVLFFAYKSNLVMRFIIDTFKTKLFRNYLNRYTNTAFTRRITYIMMIIIYISYNFLTFSKINPNFIPSEMLNVIKEVFVTFVAIDTLIQIIVSKQQTTTVKDVENK</sequence>
<organism evidence="2 3">
    <name type="scientific">Bacillus cereus VD184</name>
    <dbReference type="NCBI Taxonomy" id="1053242"/>
    <lineage>
        <taxon>Bacteria</taxon>
        <taxon>Bacillati</taxon>
        <taxon>Bacillota</taxon>
        <taxon>Bacilli</taxon>
        <taxon>Bacillales</taxon>
        <taxon>Bacillaceae</taxon>
        <taxon>Bacillus</taxon>
        <taxon>Bacillus cereus group</taxon>
    </lineage>
</organism>
<keyword evidence="1" id="KW-0812">Transmembrane</keyword>
<accession>A0A9W5R9Q2</accession>
<evidence type="ECO:0000313" key="3">
    <source>
        <dbReference type="Proteomes" id="UP000014028"/>
    </source>
</evidence>
<dbReference type="Proteomes" id="UP000014028">
    <property type="component" value="Unassembled WGS sequence"/>
</dbReference>
<dbReference type="AlphaFoldDB" id="A0A9W5R9Q2"/>